<dbReference type="PANTHER" id="PTHR10110:SF125">
    <property type="entry name" value="SODIUM_HYDROGEN EXCHANGER"/>
    <property type="match status" value="1"/>
</dbReference>
<dbReference type="AlphaFoldDB" id="A0A8J2MG40"/>
<evidence type="ECO:0000256" key="10">
    <source>
        <dbReference type="SAM" id="MobiDB-lite"/>
    </source>
</evidence>
<evidence type="ECO:0000313" key="13">
    <source>
        <dbReference type="EMBL" id="CAG9540165.1"/>
    </source>
</evidence>
<gene>
    <name evidence="13" type="ORF">CJOHNSTONI_LOCUS9703</name>
</gene>
<feature type="compositionally biased region" description="Basic and acidic residues" evidence="10">
    <location>
        <begin position="836"/>
        <end position="846"/>
    </location>
</feature>
<dbReference type="InterPro" id="IPR006153">
    <property type="entry name" value="Cation/H_exchanger_TM"/>
</dbReference>
<proteinExistence type="inferred from homology"/>
<evidence type="ECO:0000256" key="6">
    <source>
        <dbReference type="ARBA" id="ARBA00023065"/>
    </source>
</evidence>
<keyword evidence="9" id="KW-0050">Antiport</keyword>
<dbReference type="GO" id="GO:0051453">
    <property type="term" value="P:regulation of intracellular pH"/>
    <property type="evidence" value="ECO:0007669"/>
    <property type="project" value="TreeGrafter"/>
</dbReference>
<comment type="subcellular location">
    <subcellularLocation>
        <location evidence="1">Membrane</location>
        <topology evidence="1">Multi-pass membrane protein</topology>
    </subcellularLocation>
</comment>
<organism evidence="13 14">
    <name type="scientific">Cercopithifilaria johnstoni</name>
    <dbReference type="NCBI Taxonomy" id="2874296"/>
    <lineage>
        <taxon>Eukaryota</taxon>
        <taxon>Metazoa</taxon>
        <taxon>Ecdysozoa</taxon>
        <taxon>Nematoda</taxon>
        <taxon>Chromadorea</taxon>
        <taxon>Rhabditida</taxon>
        <taxon>Spirurina</taxon>
        <taxon>Spiruromorpha</taxon>
        <taxon>Filarioidea</taxon>
        <taxon>Onchocercidae</taxon>
        <taxon>Cercopithifilaria</taxon>
    </lineage>
</organism>
<feature type="transmembrane region" description="Helical" evidence="11">
    <location>
        <begin position="156"/>
        <end position="175"/>
    </location>
</feature>
<keyword evidence="5" id="KW-0915">Sodium</keyword>
<evidence type="ECO:0000256" key="9">
    <source>
        <dbReference type="RuleBase" id="RU003722"/>
    </source>
</evidence>
<dbReference type="GO" id="GO:0015385">
    <property type="term" value="F:sodium:proton antiporter activity"/>
    <property type="evidence" value="ECO:0007669"/>
    <property type="project" value="InterPro"/>
</dbReference>
<reference evidence="13" key="1">
    <citation type="submission" date="2021-09" db="EMBL/GenBank/DDBJ databases">
        <authorList>
            <consortium name="Pathogen Informatics"/>
        </authorList>
    </citation>
    <scope>NUCLEOTIDE SEQUENCE</scope>
</reference>
<dbReference type="InterPro" id="IPR018422">
    <property type="entry name" value="Cation/H_exchanger_CPA1"/>
</dbReference>
<dbReference type="OrthoDB" id="196264at2759"/>
<keyword evidence="3 9" id="KW-0812">Transmembrane</keyword>
<accession>A0A8J2MG40</accession>
<keyword evidence="8 9" id="KW-0739">Sodium transport</keyword>
<dbReference type="NCBIfam" id="TIGR00840">
    <property type="entry name" value="b_cpa1"/>
    <property type="match status" value="1"/>
</dbReference>
<evidence type="ECO:0000256" key="4">
    <source>
        <dbReference type="ARBA" id="ARBA00022989"/>
    </source>
</evidence>
<name>A0A8J2MG40_9BILA</name>
<feature type="transmembrane region" description="Helical" evidence="11">
    <location>
        <begin position="435"/>
        <end position="457"/>
    </location>
</feature>
<keyword evidence="6 9" id="KW-0406">Ion transport</keyword>
<comment type="similarity">
    <text evidence="9">Belongs to the monovalent cation:proton antiporter 1 (CPA1) transporter (TC 2.A.36) family.</text>
</comment>
<evidence type="ECO:0000256" key="11">
    <source>
        <dbReference type="SAM" id="Phobius"/>
    </source>
</evidence>
<dbReference type="Gene3D" id="6.10.140.1330">
    <property type="match status" value="1"/>
</dbReference>
<keyword evidence="14" id="KW-1185">Reference proteome</keyword>
<evidence type="ECO:0000256" key="2">
    <source>
        <dbReference type="ARBA" id="ARBA00022448"/>
    </source>
</evidence>
<comment type="caution">
    <text evidence="13">The sequence shown here is derived from an EMBL/GenBank/DDBJ whole genome shotgun (WGS) entry which is preliminary data.</text>
</comment>
<feature type="transmembrane region" description="Helical" evidence="11">
    <location>
        <begin position="250"/>
        <end position="269"/>
    </location>
</feature>
<dbReference type="PANTHER" id="PTHR10110">
    <property type="entry name" value="SODIUM/HYDROGEN EXCHANGER"/>
    <property type="match status" value="1"/>
</dbReference>
<feature type="domain" description="Cation/H+ exchanger transmembrane" evidence="12">
    <location>
        <begin position="135"/>
        <end position="527"/>
    </location>
</feature>
<dbReference type="InterPro" id="IPR004709">
    <property type="entry name" value="NaH_exchanger"/>
</dbReference>
<evidence type="ECO:0000256" key="1">
    <source>
        <dbReference type="ARBA" id="ARBA00004141"/>
    </source>
</evidence>
<feature type="transmembrane region" description="Helical" evidence="11">
    <location>
        <begin position="187"/>
        <end position="203"/>
    </location>
</feature>
<feature type="compositionally biased region" description="Polar residues" evidence="10">
    <location>
        <begin position="787"/>
        <end position="800"/>
    </location>
</feature>
<feature type="transmembrane region" description="Helical" evidence="11">
    <location>
        <begin position="404"/>
        <end position="423"/>
    </location>
</feature>
<sequence length="887" mass="100500">MVSNSRIFKPLYQFEQTLARIAQMTLLWKSVQLTNALVLLAALSTCSKIVVKKNAPAEGFDSFKTSESLKFLYLLPMNRKYLTKVPLLKNKEKEEVVSQSTDRGDSDAHRHHRISLFKLQWEHVSAPLAIAFWFFTVTVMKIIFHRFRNVHSLLPDSALLIVLGLFFGYVFHLVYPDEQMYLKPDWFFLYLLPPIALDAGYFMPNEDFFRNFGTIMTYAVLGTLWNVFAIGMTLYFLHDYFKVHTSLIELFLFSTLISAVDPVAVLCVFEEIHVNQLLYICVFGESLLNDAVTIVLYQTFNAMVDARTLTGADYATAASSFFVVSFGGLLIGLIWAILTGFTTKHSQHLNVVQPLICLLFPYLAYLTAEMVAMSGILAIVICGLTMKQFVVGNLSRKSLVTVQYFMKTLSSSCEALIFVYLGISAVSKNHDWDAVFIVGTLISCLVQRFIGVFFLTYILNIHRVQKIDLVGQFIMSYGGIRGAVCYGLVMSLDPLAMKAKNMFASCTVVVILFTVFVQGGTIKQLVKLLKVKQNEVHKKTVFEMVSENVINNMMTGVEGITGYRGQYWYRQAFNKFAENYVKPYLMSNAKSGADRLIDYHEHIQVKEAVQHLKVHGSFVGLPTAQSKVNLEQATAETKQLVVNDQKYTRNNLEVNGLTVSAEMRMKIPRNESISVFLRDKFNELNSPVSTGVYSRHLLDVDNTPRASSKRQDFYKGNSFDALESEAYNMTYPYCKNTRIRRQTAYDVANSDQTDKHPRKTIIALHKNSDIDALTFRIDSLKPRFLITNESNPTSPLNTSRYSHRKSSEQDLQEMIETSIGRKSSFSNLILPGETTTEKLHLEEKPRKLSAGHKASLAKEASDKTTLSPVHEDDENAESLSTERNRCS</sequence>
<evidence type="ECO:0000313" key="14">
    <source>
        <dbReference type="Proteomes" id="UP000746747"/>
    </source>
</evidence>
<evidence type="ECO:0000259" key="12">
    <source>
        <dbReference type="Pfam" id="PF00999"/>
    </source>
</evidence>
<dbReference type="EMBL" id="CAKAEH010001903">
    <property type="protein sequence ID" value="CAG9540165.1"/>
    <property type="molecule type" value="Genomic_DNA"/>
</dbReference>
<feature type="transmembrane region" description="Helical" evidence="11">
    <location>
        <begin position="502"/>
        <end position="522"/>
    </location>
</feature>
<dbReference type="GO" id="GO:0015386">
    <property type="term" value="F:potassium:proton antiporter activity"/>
    <property type="evidence" value="ECO:0007669"/>
    <property type="project" value="TreeGrafter"/>
</dbReference>
<feature type="region of interest" description="Disordered" evidence="10">
    <location>
        <begin position="786"/>
        <end position="808"/>
    </location>
</feature>
<keyword evidence="7 11" id="KW-0472">Membrane</keyword>
<protein>
    <recommendedName>
        <fullName evidence="9">Sodium/hydrogen exchanger</fullName>
    </recommendedName>
</protein>
<dbReference type="Pfam" id="PF00999">
    <property type="entry name" value="Na_H_Exchanger"/>
    <property type="match status" value="1"/>
</dbReference>
<feature type="transmembrane region" description="Helical" evidence="11">
    <location>
        <begin position="371"/>
        <end position="392"/>
    </location>
</feature>
<evidence type="ECO:0000256" key="8">
    <source>
        <dbReference type="ARBA" id="ARBA00023201"/>
    </source>
</evidence>
<dbReference type="GO" id="GO:0005886">
    <property type="term" value="C:plasma membrane"/>
    <property type="evidence" value="ECO:0007669"/>
    <property type="project" value="TreeGrafter"/>
</dbReference>
<feature type="transmembrane region" description="Helical" evidence="11">
    <location>
        <begin position="124"/>
        <end position="144"/>
    </location>
</feature>
<dbReference type="Proteomes" id="UP000746747">
    <property type="component" value="Unassembled WGS sequence"/>
</dbReference>
<evidence type="ECO:0000256" key="3">
    <source>
        <dbReference type="ARBA" id="ARBA00022692"/>
    </source>
</evidence>
<dbReference type="GO" id="GO:0098719">
    <property type="term" value="P:sodium ion import across plasma membrane"/>
    <property type="evidence" value="ECO:0007669"/>
    <property type="project" value="TreeGrafter"/>
</dbReference>
<keyword evidence="2 9" id="KW-0813">Transport</keyword>
<feature type="region of interest" description="Disordered" evidence="10">
    <location>
        <begin position="836"/>
        <end position="887"/>
    </location>
</feature>
<keyword evidence="4 11" id="KW-1133">Transmembrane helix</keyword>
<dbReference type="PRINTS" id="PR01084">
    <property type="entry name" value="NAHEXCHNGR"/>
</dbReference>
<evidence type="ECO:0000256" key="5">
    <source>
        <dbReference type="ARBA" id="ARBA00023053"/>
    </source>
</evidence>
<evidence type="ECO:0000256" key="7">
    <source>
        <dbReference type="ARBA" id="ARBA00023136"/>
    </source>
</evidence>
<feature type="transmembrane region" description="Helical" evidence="11">
    <location>
        <begin position="317"/>
        <end position="337"/>
    </location>
</feature>
<feature type="transmembrane region" description="Helical" evidence="11">
    <location>
        <begin position="215"/>
        <end position="238"/>
    </location>
</feature>